<sequence length="86" mass="9727">MSKLQRILFLIFFAVFVFSAAVIARYAANSYAQKRSYRHLVELAEQSAENEAAQPVQPSAENAPTQEPTMLARYEALYRENDDLVG</sequence>
<dbReference type="Proteomes" id="UP000265643">
    <property type="component" value="Unassembled WGS sequence"/>
</dbReference>
<dbReference type="EMBL" id="BHGK01000001">
    <property type="protein sequence ID" value="GCA67216.1"/>
    <property type="molecule type" value="Genomic_DNA"/>
</dbReference>
<name>A0A391P4W0_9FIRM</name>
<organism evidence="2 3">
    <name type="scientific">Mediterraneibacter butyricigenes</name>
    <dbReference type="NCBI Taxonomy" id="2316025"/>
    <lineage>
        <taxon>Bacteria</taxon>
        <taxon>Bacillati</taxon>
        <taxon>Bacillota</taxon>
        <taxon>Clostridia</taxon>
        <taxon>Lachnospirales</taxon>
        <taxon>Lachnospiraceae</taxon>
        <taxon>Mediterraneibacter</taxon>
    </lineage>
</organism>
<keyword evidence="3" id="KW-1185">Reference proteome</keyword>
<dbReference type="RefSeq" id="WP_119298021.1">
    <property type="nucleotide sequence ID" value="NZ_BHGK01000001.1"/>
</dbReference>
<reference evidence="3" key="1">
    <citation type="submission" date="2018-09" db="EMBL/GenBank/DDBJ databases">
        <title>Draft Genome Sequence of Mediterraneibacter sp. KCTC 15684.</title>
        <authorList>
            <person name="Kim J.S."/>
            <person name="Han K.I."/>
            <person name="Suh M.K."/>
            <person name="Lee K.C."/>
            <person name="Eom M.K."/>
            <person name="Lee J.H."/>
            <person name="Park S.H."/>
            <person name="Kang S.W."/>
            <person name="Park J.E."/>
            <person name="Oh B.S."/>
            <person name="Yu S.Y."/>
            <person name="Choi S.H."/>
            <person name="Lee D.H."/>
            <person name="Yoon H."/>
            <person name="Kim B."/>
            <person name="Yang S.J."/>
            <person name="Lee J.S."/>
        </authorList>
    </citation>
    <scope>NUCLEOTIDE SEQUENCE [LARGE SCALE GENOMIC DNA]</scope>
    <source>
        <strain evidence="3">KCTC 15684</strain>
    </source>
</reference>
<proteinExistence type="predicted"/>
<evidence type="ECO:0000313" key="2">
    <source>
        <dbReference type="EMBL" id="GCA67216.1"/>
    </source>
</evidence>
<gene>
    <name evidence="2" type="ORF">KGMB01110_16520</name>
</gene>
<comment type="caution">
    <text evidence="2">The sequence shown here is derived from an EMBL/GenBank/DDBJ whole genome shotgun (WGS) entry which is preliminary data.</text>
</comment>
<accession>A0A391P4W0</accession>
<evidence type="ECO:0000256" key="1">
    <source>
        <dbReference type="SAM" id="MobiDB-lite"/>
    </source>
</evidence>
<evidence type="ECO:0000313" key="3">
    <source>
        <dbReference type="Proteomes" id="UP000265643"/>
    </source>
</evidence>
<feature type="region of interest" description="Disordered" evidence="1">
    <location>
        <begin position="48"/>
        <end position="67"/>
    </location>
</feature>
<dbReference type="AlphaFoldDB" id="A0A391P4W0"/>
<feature type="compositionally biased region" description="Polar residues" evidence="1">
    <location>
        <begin position="56"/>
        <end position="67"/>
    </location>
</feature>
<protein>
    <submittedName>
        <fullName evidence="2">Uncharacterized protein</fullName>
    </submittedName>
</protein>